<dbReference type="EMBL" id="LR877147">
    <property type="protein sequence ID" value="CAD2214448.1"/>
    <property type="molecule type" value="Genomic_DNA"/>
</dbReference>
<protein>
    <submittedName>
        <fullName evidence="3">Phosphatidylinositol 3- and 4-kinase/FATC domain containing protein, putative</fullName>
    </submittedName>
</protein>
<dbReference type="PROSITE" id="PS50290">
    <property type="entry name" value="PI3_4_KINASE_3"/>
    <property type="match status" value="1"/>
</dbReference>
<proteinExistence type="predicted"/>
<dbReference type="Gene3D" id="3.30.1010.10">
    <property type="entry name" value="Phosphatidylinositol 3-kinase Catalytic Subunit, Chain A, domain 4"/>
    <property type="match status" value="1"/>
</dbReference>
<dbReference type="InterPro" id="IPR011009">
    <property type="entry name" value="Kinase-like_dom_sf"/>
</dbReference>
<dbReference type="SUPFAM" id="SSF56112">
    <property type="entry name" value="Protein kinase-like (PK-like)"/>
    <property type="match status" value="1"/>
</dbReference>
<dbReference type="GO" id="GO:0004674">
    <property type="term" value="F:protein serine/threonine kinase activity"/>
    <property type="evidence" value="ECO:0007669"/>
    <property type="project" value="TreeGrafter"/>
</dbReference>
<dbReference type="Proteomes" id="UP000515908">
    <property type="component" value="Chromosome 03"/>
</dbReference>
<accession>A0A7G2C3T2</accession>
<dbReference type="InterPro" id="IPR036940">
    <property type="entry name" value="PI3/4_kinase_cat_sf"/>
</dbReference>
<dbReference type="SMART" id="SM00146">
    <property type="entry name" value="PI3Kc"/>
    <property type="match status" value="1"/>
</dbReference>
<dbReference type="PROSITE" id="PS51190">
    <property type="entry name" value="FATC"/>
    <property type="match status" value="1"/>
</dbReference>
<dbReference type="InterPro" id="IPR050517">
    <property type="entry name" value="DDR_Repair_Kinase"/>
</dbReference>
<dbReference type="VEuPathDB" id="TriTrypDB:ADEAN_000189400"/>
<dbReference type="Pfam" id="PF00454">
    <property type="entry name" value="PI3_PI4_kinase"/>
    <property type="match status" value="1"/>
</dbReference>
<keyword evidence="3" id="KW-0808">Transferase</keyword>
<name>A0A7G2C3T2_9TRYP</name>
<dbReference type="Pfam" id="PF02260">
    <property type="entry name" value="FATC"/>
    <property type="match status" value="1"/>
</dbReference>
<feature type="domain" description="FATC" evidence="2">
    <location>
        <begin position="850"/>
        <end position="882"/>
    </location>
</feature>
<evidence type="ECO:0000313" key="3">
    <source>
        <dbReference type="EMBL" id="CAD2214448.1"/>
    </source>
</evidence>
<dbReference type="AlphaFoldDB" id="A0A7G2C3T2"/>
<dbReference type="SMART" id="SM01343">
    <property type="entry name" value="FATC"/>
    <property type="match status" value="1"/>
</dbReference>
<dbReference type="GO" id="GO:0005634">
    <property type="term" value="C:nucleus"/>
    <property type="evidence" value="ECO:0007669"/>
    <property type="project" value="TreeGrafter"/>
</dbReference>
<gene>
    <name evidence="3" type="ORF">ADEAN_000189400</name>
</gene>
<keyword evidence="4" id="KW-1185">Reference proteome</keyword>
<dbReference type="OrthoDB" id="381190at2759"/>
<dbReference type="PANTHER" id="PTHR11139">
    <property type="entry name" value="ATAXIA TELANGIECTASIA MUTATED ATM -RELATED"/>
    <property type="match status" value="1"/>
</dbReference>
<keyword evidence="3" id="KW-0418">Kinase</keyword>
<organism evidence="3 4">
    <name type="scientific">Angomonas deanei</name>
    <dbReference type="NCBI Taxonomy" id="59799"/>
    <lineage>
        <taxon>Eukaryota</taxon>
        <taxon>Discoba</taxon>
        <taxon>Euglenozoa</taxon>
        <taxon>Kinetoplastea</taxon>
        <taxon>Metakinetoplastina</taxon>
        <taxon>Trypanosomatida</taxon>
        <taxon>Trypanosomatidae</taxon>
        <taxon>Strigomonadinae</taxon>
        <taxon>Angomonas</taxon>
    </lineage>
</organism>
<evidence type="ECO:0000259" key="2">
    <source>
        <dbReference type="PROSITE" id="PS51190"/>
    </source>
</evidence>
<dbReference type="Gene3D" id="1.10.1070.11">
    <property type="entry name" value="Phosphatidylinositol 3-/4-kinase, catalytic domain"/>
    <property type="match status" value="1"/>
</dbReference>
<dbReference type="InterPro" id="IPR000403">
    <property type="entry name" value="PI3/4_kinase_cat_dom"/>
</dbReference>
<sequence length="882" mass="99368">MMKTNKPNIPDDVVAHLGEWFASSELALTVSPMGHLLGSPASHGGLKELLLRTRDNIKPYLRQEEGAMLQLLSVTARERMFSILFNVPWGAASAGAMEQVLTDISPYMGKMDAATVRQIRSDYAYCCVSLNLHTSSSDSETVYRDHEALLTELADIAKDSAPATVVYLGLLDRFLTQGVDEESVWLAYATTLLSALQVYGNATFIPGTEDRDGVIPMYCIPHLLQLFAFDFSKKAAFATSAEWAPVVEGLLRLPSSIWAPWTSQIITSVLQCQHVVVAKVLLQLAQQQPQTVFYPYNCAMGEFHQLSQQGDPTLRPVVEELYRVLQEEARLDRLRGFVRELCRVSHPLQLLRLFMERIQLNFASFIKTGEEAYYQLAVKDLEEGRRTIGKSGCCETEKISWGEAQRIEELFEGLVDANSKSLSRDKTVVWGQLKKMHAAIQSKPRERPRALVTDYTAKLPSLLFPASSSPTEGLRLPCQPLLQLNQPDTDVHLIGVHPHMDVMSSLQAPRRLTFYTTQQSYDVLLKCNEDMRLDQRIQDVFFICSSLLQREGGTTSTSLYLRTYSVVPLTDKVGLIQWVPHTTTFNDLINTVMQHRTGARLNMELPVMKEYVQRYYRAVDSKRVLLSYTKDPNGADGHYAKWFEGIVKQVDSTYLTAALTQIAEQRADHYRIQKHFVETYATLSLVSYLFGVGDRHLSNFLSDHKSGEVISIDFGHAFGTATTTLPVPELVPFRLTPQIQAVQGVMGGGVSALHMTTVLRTLRRYRSSLEGITSSFTSEPLLQWKAANISPDQMMASITRKLNLENPCTLMYELAKHNTFMRDAKQLPGIKEALYNGRSEARSVSEKSQQCESEENFVECLIDMATDYNLIGRIYHGWMPMF</sequence>
<reference evidence="3 4" key="1">
    <citation type="submission" date="2020-08" db="EMBL/GenBank/DDBJ databases">
        <authorList>
            <person name="Newling K."/>
            <person name="Davey J."/>
            <person name="Forrester S."/>
        </authorList>
    </citation>
    <scope>NUCLEOTIDE SEQUENCE [LARGE SCALE GENOMIC DNA]</scope>
    <source>
        <strain evidence="4">Crithidia deanei Carvalho (ATCC PRA-265)</strain>
    </source>
</reference>
<evidence type="ECO:0000313" key="4">
    <source>
        <dbReference type="Proteomes" id="UP000515908"/>
    </source>
</evidence>
<feature type="domain" description="PI3K/PI4K catalytic" evidence="1">
    <location>
        <begin position="496"/>
        <end position="825"/>
    </location>
</feature>
<evidence type="ECO:0000259" key="1">
    <source>
        <dbReference type="PROSITE" id="PS50290"/>
    </source>
</evidence>
<dbReference type="InterPro" id="IPR003152">
    <property type="entry name" value="FATC_dom"/>
</dbReference>